<dbReference type="PROSITE" id="PS50011">
    <property type="entry name" value="PROTEIN_KINASE_DOM"/>
    <property type="match status" value="1"/>
</dbReference>
<dbReference type="Gene3D" id="1.25.40.20">
    <property type="entry name" value="Ankyrin repeat-containing domain"/>
    <property type="match status" value="4"/>
</dbReference>
<evidence type="ECO:0000256" key="3">
    <source>
        <dbReference type="PROSITE-ProRule" id="PRU00023"/>
    </source>
</evidence>
<gene>
    <name evidence="6" type="ORF">CA14_008466</name>
</gene>
<dbReference type="Pfam" id="PF13857">
    <property type="entry name" value="Ank_5"/>
    <property type="match status" value="1"/>
</dbReference>
<dbReference type="SMART" id="SM00248">
    <property type="entry name" value="ANK"/>
    <property type="match status" value="11"/>
</dbReference>
<protein>
    <recommendedName>
        <fullName evidence="5">Protein kinase domain-containing protein</fullName>
    </recommendedName>
</protein>
<dbReference type="PANTHER" id="PTHR24198:SF165">
    <property type="entry name" value="ANKYRIN REPEAT-CONTAINING PROTEIN-RELATED"/>
    <property type="match status" value="1"/>
</dbReference>
<evidence type="ECO:0000256" key="2">
    <source>
        <dbReference type="ARBA" id="ARBA00023043"/>
    </source>
</evidence>
<organism evidence="6 7">
    <name type="scientific">Aspergillus flavus</name>
    <dbReference type="NCBI Taxonomy" id="5059"/>
    <lineage>
        <taxon>Eukaryota</taxon>
        <taxon>Fungi</taxon>
        <taxon>Dikarya</taxon>
        <taxon>Ascomycota</taxon>
        <taxon>Pezizomycotina</taxon>
        <taxon>Eurotiomycetes</taxon>
        <taxon>Eurotiomycetidae</taxon>
        <taxon>Eurotiales</taxon>
        <taxon>Aspergillaceae</taxon>
        <taxon>Aspergillus</taxon>
        <taxon>Aspergillus subgen. Circumdati</taxon>
    </lineage>
</organism>
<feature type="repeat" description="ANK" evidence="3">
    <location>
        <begin position="1494"/>
        <end position="1530"/>
    </location>
</feature>
<proteinExistence type="predicted"/>
<dbReference type="GO" id="GO:0004672">
    <property type="term" value="F:protein kinase activity"/>
    <property type="evidence" value="ECO:0007669"/>
    <property type="project" value="InterPro"/>
</dbReference>
<feature type="region of interest" description="Disordered" evidence="4">
    <location>
        <begin position="1427"/>
        <end position="1465"/>
    </location>
</feature>
<dbReference type="InterPro" id="IPR000719">
    <property type="entry name" value="Prot_kinase_dom"/>
</dbReference>
<dbReference type="Pfam" id="PF12796">
    <property type="entry name" value="Ank_2"/>
    <property type="match status" value="2"/>
</dbReference>
<feature type="repeat" description="ANK" evidence="3">
    <location>
        <begin position="1686"/>
        <end position="1719"/>
    </location>
</feature>
<evidence type="ECO:0000313" key="7">
    <source>
        <dbReference type="Proteomes" id="UP000275480"/>
    </source>
</evidence>
<dbReference type="CDD" id="cd00180">
    <property type="entry name" value="PKc"/>
    <property type="match status" value="1"/>
</dbReference>
<evidence type="ECO:0000256" key="4">
    <source>
        <dbReference type="SAM" id="MobiDB-lite"/>
    </source>
</evidence>
<dbReference type="GO" id="GO:0005524">
    <property type="term" value="F:ATP binding"/>
    <property type="evidence" value="ECO:0007669"/>
    <property type="project" value="InterPro"/>
</dbReference>
<dbReference type="SUPFAM" id="SSF48403">
    <property type="entry name" value="Ankyrin repeat"/>
    <property type="match status" value="3"/>
</dbReference>
<dbReference type="PROSITE" id="PS00108">
    <property type="entry name" value="PROTEIN_KINASE_ST"/>
    <property type="match status" value="1"/>
</dbReference>
<sequence>MDRSGRLFSLGLSSTGISRQATATSFLSVERPQPYLNLARDEVSVKLQEAARVDPDVVDVVLAADLYGIPSRVIDQIGVEDESYRRQAFSIGTGLTSEVVQHTLVPEQCGTGSPSPGTMVALKIFRSTKQASPNKAKAARQKVYDSILKEMKAFSHPSLSNHPHVLKLLFIGWNESQAFPFLAIELGDYGSLDYIIRAPGPGPTVQQKRHITIDIALGLQAIHHAGFIHGDLKPDNIIVFSHEDPTRQVVAKLTDFGGSDNLDEQLAWRPTHFTPLWCAPEVLAKDPEIFWDIADMYSYGLIVASLWAGRESVRSVSKEREDDDYDENDELSSSSVLYSFTSSLTPDESEEGLRYLKNLPEDHPDSLMSVLEERLTRESLPAGIDPNELFAILRPTLKTDWWERPDRDDFMTIISDFARPIGRDIVPTNLLRQERRIPLISVFRISYMYEQIYEPKPMRLPVLQRDVNLYITSIDYRDAITKHLSCALDEINARMEYIPQVDDIPDHLPKNLSTEQFLTNLLAKTEKSLTSLYDALGSDSKDDLWPAVIDFIKRGYFLYTLGVSSLISVGSSSVPGLKKRGLEYLRASALHENDMGILEATFTSSKGLYKSEIPVRLNLTLLALSHSSLALRCLQSSWPDLHSIVRKILRERGLSCLDEARSLFPGLYESRRLVTIYCAQAGPPISAQLQPLRLLDALEIGAAESVRALLDGAEMDVSSDMELSISSLLHKLCKLPDVEAAALARTMFERGAKLDCRVHFDIGDLPAAAISMKAKTPLCTALARGQPALAMEIFCLHVEFDIPLTQFSTATVMSFVNLYPAVGEALLMLFRDNPSMCVDLDGGDFDYLLHLAEVSMARAMAATMCLTIFPVAKILVQPLHGGGYEAAYTRTLEFLLKEGGDPTSGQSGFTPLGLSIVTDDIVALKLCISHMEKTYSETPSGDVDDMLVASLIDPCNLASITESVMGPAAAELSGDWRYEYTALALCLRHSSLRCFEFLLARVPSLATVEVDIIGRSLLHRACSGVNHMINAFPFGICDIHDDPTMLCPMAMRPGLQDGPGVEFVDMLLAAGADVMATDSNDFTPLYWALWRVNIAAADRIASHCSQDQLDHLLGRDPYTGHSIFEALIKTDVTGKTIDHARQPRLLESLQWLAERGAIHFYGSGDMAVWHIILSSRPRTLPTDERLDTALMEYLVDLPLFAERLHTDRLEGYSLLHVAVTYGNLEIVRLLLDRDFDPNVHMDRPIQRRSCTMATPLDLIPQLLLDGPPHGMEKASKVEFRKWQDRMLDIASLLLDRGARGEEFEYTQQHMDLANRALDGSIRSREVENFLQQYRDPGRPAETLRQQAILGAWPMPLPSECDAAIGSKGAVAISTPLDPATDFYLSVEILRGAFRRLREKREGRVRTEKPLLLVEGFYTGAFGDQALGGDSGEAGRGNVSSGEAHQQDRSVTKEKTESQPQRGTSQLHIALEQGDVSGLTAALDGAEDIETADENGYSPLVCALLIKSTDIRRAMVQLLLEAGADPNRIGSPLPKIARPLHHCIMHHDDTYLVKVLVAAGADINLVDSDKQTPLMLAAALGREATLAFLLSAGADITPQNADGQSLLHIAIVYNQPRILSRLLAFVSNAPAGIDQTRRAEGGKEGGGSDRNIQGRTPLHFAAHEGNISAMRILINQGRADPDVKDESGRTPLHHAVVDATVETAEMLIDEAGADINARDIDQATPLVTWAVKYMLGKWEPNLRMRDLLVARGANVDVLKEFRFFLRTDGELGFFYVHISTDTADELVSTELLSKTTGAPWVECDLSMVLDARY</sequence>
<dbReference type="SUPFAM" id="SSF56112">
    <property type="entry name" value="Protein kinase-like (PK-like)"/>
    <property type="match status" value="1"/>
</dbReference>
<dbReference type="PROSITE" id="PS50088">
    <property type="entry name" value="ANK_REPEAT"/>
    <property type="match status" value="6"/>
</dbReference>
<feature type="compositionally biased region" description="Basic and acidic residues" evidence="4">
    <location>
        <begin position="1444"/>
        <end position="1456"/>
    </location>
</feature>
<comment type="caution">
    <text evidence="6">The sequence shown here is derived from an EMBL/GenBank/DDBJ whole genome shotgun (WGS) entry which is preliminary data.</text>
</comment>
<feature type="repeat" description="ANK" evidence="3">
    <location>
        <begin position="1538"/>
        <end position="1567"/>
    </location>
</feature>
<evidence type="ECO:0000256" key="1">
    <source>
        <dbReference type="ARBA" id="ARBA00022737"/>
    </source>
</evidence>
<dbReference type="InterPro" id="IPR008271">
    <property type="entry name" value="Ser/Thr_kinase_AS"/>
</dbReference>
<keyword evidence="2 3" id="KW-0040">ANK repeat</keyword>
<dbReference type="PROSITE" id="PS50297">
    <property type="entry name" value="ANK_REP_REGION"/>
    <property type="match status" value="5"/>
</dbReference>
<accession>A0AB74CNT2</accession>
<dbReference type="InterPro" id="IPR011009">
    <property type="entry name" value="Kinase-like_dom_sf"/>
</dbReference>
<evidence type="ECO:0000313" key="6">
    <source>
        <dbReference type="EMBL" id="RMZ48003.1"/>
    </source>
</evidence>
<reference evidence="6 7" key="1">
    <citation type="submission" date="2018-07" db="EMBL/GenBank/DDBJ databases">
        <title>Identification of spontaneous genetic mutation associated with occurrence of a yellow conidial color mutant of Aspergillus flavus.</title>
        <authorList>
            <person name="Chang P.-K."/>
            <person name="Mack B.M."/>
            <person name="Scharfenstein L."/>
            <person name="Gilbert M.K."/>
        </authorList>
    </citation>
    <scope>NUCLEOTIDE SEQUENCE [LARGE SCALE GENOMIC DNA]</scope>
    <source>
        <strain evidence="6 7">CA14</strain>
    </source>
</reference>
<dbReference type="Pfam" id="PF00069">
    <property type="entry name" value="Pkinase"/>
    <property type="match status" value="1"/>
</dbReference>
<name>A0AB74CNT2_ASPFL</name>
<feature type="repeat" description="ANK" evidence="3">
    <location>
        <begin position="1210"/>
        <end position="1242"/>
    </location>
</feature>
<dbReference type="SMART" id="SM00220">
    <property type="entry name" value="S_TKc"/>
    <property type="match status" value="1"/>
</dbReference>
<dbReference type="InterPro" id="IPR002110">
    <property type="entry name" value="Ankyrin_rpt"/>
</dbReference>
<feature type="repeat" description="ANK" evidence="3">
    <location>
        <begin position="1568"/>
        <end position="1600"/>
    </location>
</feature>
<evidence type="ECO:0000259" key="5">
    <source>
        <dbReference type="PROSITE" id="PS50011"/>
    </source>
</evidence>
<dbReference type="Gene3D" id="1.10.510.10">
    <property type="entry name" value="Transferase(Phosphotransferase) domain 1"/>
    <property type="match status" value="1"/>
</dbReference>
<dbReference type="EMBL" id="QQZZ01000019">
    <property type="protein sequence ID" value="RMZ48003.1"/>
    <property type="molecule type" value="Genomic_DNA"/>
</dbReference>
<dbReference type="InterPro" id="IPR036770">
    <property type="entry name" value="Ankyrin_rpt-contain_sf"/>
</dbReference>
<feature type="domain" description="Protein kinase" evidence="5">
    <location>
        <begin position="85"/>
        <end position="418"/>
    </location>
</feature>
<dbReference type="Proteomes" id="UP000275480">
    <property type="component" value="Unassembled WGS sequence"/>
</dbReference>
<dbReference type="PANTHER" id="PTHR24198">
    <property type="entry name" value="ANKYRIN REPEAT AND PROTEIN KINASE DOMAIN-CONTAINING PROTEIN"/>
    <property type="match status" value="1"/>
</dbReference>
<feature type="repeat" description="ANK" evidence="3">
    <location>
        <begin position="1652"/>
        <end position="1676"/>
    </location>
</feature>
<keyword evidence="1" id="KW-0677">Repeat</keyword>